<dbReference type="EMBL" id="MU006334">
    <property type="protein sequence ID" value="KAF2846549.1"/>
    <property type="molecule type" value="Genomic_DNA"/>
</dbReference>
<evidence type="ECO:0000256" key="1">
    <source>
        <dbReference type="SAM" id="MobiDB-lite"/>
    </source>
</evidence>
<protein>
    <recommendedName>
        <fullName evidence="4">BTB domain-containing protein</fullName>
    </recommendedName>
</protein>
<dbReference type="InterPro" id="IPR011333">
    <property type="entry name" value="SKP1/BTB/POZ_sf"/>
</dbReference>
<dbReference type="OrthoDB" id="3794120at2759"/>
<dbReference type="Gene3D" id="3.30.710.10">
    <property type="entry name" value="Potassium Channel Kv1.1, Chain A"/>
    <property type="match status" value="1"/>
</dbReference>
<proteinExistence type="predicted"/>
<feature type="compositionally biased region" description="Polar residues" evidence="1">
    <location>
        <begin position="42"/>
        <end position="56"/>
    </location>
</feature>
<evidence type="ECO:0008006" key="4">
    <source>
        <dbReference type="Google" id="ProtNLM"/>
    </source>
</evidence>
<feature type="region of interest" description="Disordered" evidence="1">
    <location>
        <begin position="1"/>
        <end position="57"/>
    </location>
</feature>
<dbReference type="SUPFAM" id="SSF54695">
    <property type="entry name" value="POZ domain"/>
    <property type="match status" value="1"/>
</dbReference>
<gene>
    <name evidence="2" type="ORF">T440DRAFT_227918</name>
</gene>
<feature type="compositionally biased region" description="Low complexity" evidence="1">
    <location>
        <begin position="1"/>
        <end position="19"/>
    </location>
</feature>
<name>A0A6A7AWJ8_9PLEO</name>
<reference evidence="2" key="1">
    <citation type="submission" date="2020-01" db="EMBL/GenBank/DDBJ databases">
        <authorList>
            <consortium name="DOE Joint Genome Institute"/>
            <person name="Haridas S."/>
            <person name="Albert R."/>
            <person name="Binder M."/>
            <person name="Bloem J."/>
            <person name="Labutti K."/>
            <person name="Salamov A."/>
            <person name="Andreopoulos B."/>
            <person name="Baker S.E."/>
            <person name="Barry K."/>
            <person name="Bills G."/>
            <person name="Bluhm B.H."/>
            <person name="Cannon C."/>
            <person name="Castanera R."/>
            <person name="Culley D.E."/>
            <person name="Daum C."/>
            <person name="Ezra D."/>
            <person name="Gonzalez J.B."/>
            <person name="Henrissat B."/>
            <person name="Kuo A."/>
            <person name="Liang C."/>
            <person name="Lipzen A."/>
            <person name="Lutzoni F."/>
            <person name="Magnuson J."/>
            <person name="Mondo S."/>
            <person name="Nolan M."/>
            <person name="Ohm R."/>
            <person name="Pangilinan J."/>
            <person name="Park H.-J."/>
            <person name="Ramirez L."/>
            <person name="Alfaro M."/>
            <person name="Sun H."/>
            <person name="Tritt A."/>
            <person name="Yoshinaga Y."/>
            <person name="Zwiers L.-H."/>
            <person name="Turgeon B.G."/>
            <person name="Goodwin S.B."/>
            <person name="Spatafora J.W."/>
            <person name="Crous P.W."/>
            <person name="Grigoriev I.V."/>
        </authorList>
    </citation>
    <scope>NUCLEOTIDE SEQUENCE</scope>
    <source>
        <strain evidence="2">IPT5</strain>
    </source>
</reference>
<dbReference type="Proteomes" id="UP000799423">
    <property type="component" value="Unassembled WGS sequence"/>
</dbReference>
<dbReference type="AlphaFoldDB" id="A0A6A7AWJ8"/>
<evidence type="ECO:0000313" key="2">
    <source>
        <dbReference type="EMBL" id="KAF2846549.1"/>
    </source>
</evidence>
<organism evidence="2 3">
    <name type="scientific">Plenodomus tracheiphilus IPT5</name>
    <dbReference type="NCBI Taxonomy" id="1408161"/>
    <lineage>
        <taxon>Eukaryota</taxon>
        <taxon>Fungi</taxon>
        <taxon>Dikarya</taxon>
        <taxon>Ascomycota</taxon>
        <taxon>Pezizomycotina</taxon>
        <taxon>Dothideomycetes</taxon>
        <taxon>Pleosporomycetidae</taxon>
        <taxon>Pleosporales</taxon>
        <taxon>Pleosporineae</taxon>
        <taxon>Leptosphaeriaceae</taxon>
        <taxon>Plenodomus</taxon>
    </lineage>
</organism>
<sequence>MTEGASPPTTTSRASTTTAESIDLNSALAQPAEAPLSIVGSDDQSSTKYKQSSDARSNFKPHQMLMQTIISVECGNDLTATPIIIHEEMLCCYSKLFNQNREKAKVLRNQYAECRHLLKALGAHVFPEVTSKQFENDRLELKVIPLILDISMKYPLKGNQRGLREVIDNAIDEAINNKNVKPLSFTTGPQGVKKKEVRDMTRTAGLDKRLGFLNSHGVRIVAERLYSKLHRIDKQEKSKAKTDALVAVAQNRILLPDTDEATVQLLVQWIYHNTLDVRDARQIYELMSLANKLGVDVLRESCLSTLASSLTDTLQAARVASLPLMHLLGYGSQPANQLLETVFNKVFLEADSPTRLKGLVIDAIADDLDKELWTYLKTALNPELALSLIEAIVRRGLVKNEQTAAIHMKTEADGATAGQLLQTDAGAHDPTGVA</sequence>
<keyword evidence="3" id="KW-1185">Reference proteome</keyword>
<accession>A0A6A7AWJ8</accession>
<evidence type="ECO:0000313" key="3">
    <source>
        <dbReference type="Proteomes" id="UP000799423"/>
    </source>
</evidence>